<keyword evidence="8" id="KW-1133">Transmembrane helix</keyword>
<accession>A0A2G2Y4N8</accession>
<reference evidence="12 13" key="1">
    <citation type="journal article" date="2014" name="Nat. Genet.">
        <title>Genome sequence of the hot pepper provides insights into the evolution of pungency in Capsicum species.</title>
        <authorList>
            <person name="Kim S."/>
            <person name="Park M."/>
            <person name="Yeom S.I."/>
            <person name="Kim Y.M."/>
            <person name="Lee J.M."/>
            <person name="Lee H.A."/>
            <person name="Seo E."/>
            <person name="Choi J."/>
            <person name="Cheong K."/>
            <person name="Kim K.T."/>
            <person name="Jung K."/>
            <person name="Lee G.W."/>
            <person name="Oh S.K."/>
            <person name="Bae C."/>
            <person name="Kim S.B."/>
            <person name="Lee H.Y."/>
            <person name="Kim S.Y."/>
            <person name="Kim M.S."/>
            <person name="Kang B.C."/>
            <person name="Jo Y.D."/>
            <person name="Yang H.B."/>
            <person name="Jeong H.J."/>
            <person name="Kang W.H."/>
            <person name="Kwon J.K."/>
            <person name="Shin C."/>
            <person name="Lim J.Y."/>
            <person name="Park J.H."/>
            <person name="Huh J.H."/>
            <person name="Kim J.S."/>
            <person name="Kim B.D."/>
            <person name="Cohen O."/>
            <person name="Paran I."/>
            <person name="Suh M.C."/>
            <person name="Lee S.B."/>
            <person name="Kim Y.K."/>
            <person name="Shin Y."/>
            <person name="Noh S.J."/>
            <person name="Park J."/>
            <person name="Seo Y.S."/>
            <person name="Kwon S.Y."/>
            <person name="Kim H.A."/>
            <person name="Park J.M."/>
            <person name="Kim H.J."/>
            <person name="Choi S.B."/>
            <person name="Bosland P.W."/>
            <person name="Reeves G."/>
            <person name="Jo S.H."/>
            <person name="Lee B.W."/>
            <person name="Cho H.T."/>
            <person name="Choi H.S."/>
            <person name="Lee M.S."/>
            <person name="Yu Y."/>
            <person name="Do Choi Y."/>
            <person name="Park B.S."/>
            <person name="van Deynze A."/>
            <person name="Ashrafi H."/>
            <person name="Hill T."/>
            <person name="Kim W.T."/>
            <person name="Pai H.S."/>
            <person name="Ahn H.K."/>
            <person name="Yeam I."/>
            <person name="Giovannoni J.J."/>
            <person name="Rose J.K."/>
            <person name="Sorensen I."/>
            <person name="Lee S.J."/>
            <person name="Kim R.W."/>
            <person name="Choi I.Y."/>
            <person name="Choi B.S."/>
            <person name="Lim J.S."/>
            <person name="Lee Y.H."/>
            <person name="Choi D."/>
        </authorList>
    </citation>
    <scope>NUCLEOTIDE SEQUENCE [LARGE SCALE GENOMIC DNA]</scope>
    <source>
        <strain evidence="13">cv. CM334</strain>
    </source>
</reference>
<keyword evidence="13" id="KW-1185">Reference proteome</keyword>
<keyword evidence="4" id="KW-0433">Leucine-rich repeat</keyword>
<evidence type="ECO:0000256" key="8">
    <source>
        <dbReference type="ARBA" id="ARBA00022989"/>
    </source>
</evidence>
<dbReference type="Proteomes" id="UP000222542">
    <property type="component" value="Unassembled WGS sequence"/>
</dbReference>
<dbReference type="Gramene" id="PHT64702">
    <property type="protein sequence ID" value="PHT64702"/>
    <property type="gene ID" value="T459_29127"/>
</dbReference>
<dbReference type="InterPro" id="IPR046956">
    <property type="entry name" value="RLP23-like"/>
</dbReference>
<keyword evidence="6" id="KW-0732">Signal</keyword>
<evidence type="ECO:0000256" key="2">
    <source>
        <dbReference type="ARBA" id="ARBA00009592"/>
    </source>
</evidence>
<organism evidence="12 13">
    <name type="scientific">Capsicum annuum</name>
    <name type="common">Capsicum pepper</name>
    <dbReference type="NCBI Taxonomy" id="4072"/>
    <lineage>
        <taxon>Eukaryota</taxon>
        <taxon>Viridiplantae</taxon>
        <taxon>Streptophyta</taxon>
        <taxon>Embryophyta</taxon>
        <taxon>Tracheophyta</taxon>
        <taxon>Spermatophyta</taxon>
        <taxon>Magnoliopsida</taxon>
        <taxon>eudicotyledons</taxon>
        <taxon>Gunneridae</taxon>
        <taxon>Pentapetalae</taxon>
        <taxon>asterids</taxon>
        <taxon>lamiids</taxon>
        <taxon>Solanales</taxon>
        <taxon>Solanaceae</taxon>
        <taxon>Solanoideae</taxon>
        <taxon>Capsiceae</taxon>
        <taxon>Capsicum</taxon>
    </lineage>
</organism>
<dbReference type="Pfam" id="PF08263">
    <property type="entry name" value="LRRNT_2"/>
    <property type="match status" value="1"/>
</dbReference>
<dbReference type="InterPro" id="IPR013210">
    <property type="entry name" value="LRR_N_plant-typ"/>
</dbReference>
<evidence type="ECO:0000256" key="1">
    <source>
        <dbReference type="ARBA" id="ARBA00004251"/>
    </source>
</evidence>
<feature type="domain" description="Leucine-rich repeat-containing N-terminal plant-type" evidence="11">
    <location>
        <begin position="13"/>
        <end position="56"/>
    </location>
</feature>
<dbReference type="InterPro" id="IPR003591">
    <property type="entry name" value="Leu-rich_rpt_typical-subtyp"/>
</dbReference>
<dbReference type="GO" id="GO:0005886">
    <property type="term" value="C:plasma membrane"/>
    <property type="evidence" value="ECO:0007669"/>
    <property type="project" value="UniProtKB-SubCell"/>
</dbReference>
<evidence type="ECO:0000256" key="5">
    <source>
        <dbReference type="ARBA" id="ARBA00022692"/>
    </source>
</evidence>
<dbReference type="PANTHER" id="PTHR48063:SF35">
    <property type="entry name" value="RECEPTOR-LIKE PROTEIN 12"/>
    <property type="match status" value="1"/>
</dbReference>
<keyword evidence="7" id="KW-0677">Repeat</keyword>
<evidence type="ECO:0000256" key="9">
    <source>
        <dbReference type="ARBA" id="ARBA00023136"/>
    </source>
</evidence>
<dbReference type="InterPro" id="IPR032675">
    <property type="entry name" value="LRR_dom_sf"/>
</dbReference>
<keyword evidence="9" id="KW-0472">Membrane</keyword>
<keyword evidence="10" id="KW-0325">Glycoprotein</keyword>
<evidence type="ECO:0000256" key="4">
    <source>
        <dbReference type="ARBA" id="ARBA00022614"/>
    </source>
</evidence>
<evidence type="ECO:0000259" key="11">
    <source>
        <dbReference type="Pfam" id="PF08263"/>
    </source>
</evidence>
<dbReference type="OMA" id="MANGWRC"/>
<dbReference type="InterPro" id="IPR001611">
    <property type="entry name" value="Leu-rich_rpt"/>
</dbReference>
<name>A0A2G2Y4N8_CAPAN</name>
<keyword evidence="5" id="KW-0812">Transmembrane</keyword>
<evidence type="ECO:0000256" key="3">
    <source>
        <dbReference type="ARBA" id="ARBA00022475"/>
    </source>
</evidence>
<dbReference type="Pfam" id="PF13855">
    <property type="entry name" value="LRR_8"/>
    <property type="match status" value="1"/>
</dbReference>
<comment type="subcellular location">
    <subcellularLocation>
        <location evidence="1">Cell membrane</location>
        <topology evidence="1">Single-pass type I membrane protein</topology>
    </subcellularLocation>
</comment>
<evidence type="ECO:0000313" key="12">
    <source>
        <dbReference type="EMBL" id="PHT64702.1"/>
    </source>
</evidence>
<dbReference type="EMBL" id="AYRZ02000012">
    <property type="protein sequence ID" value="PHT64702.1"/>
    <property type="molecule type" value="Genomic_DNA"/>
</dbReference>
<dbReference type="PANTHER" id="PTHR48063">
    <property type="entry name" value="LRR RECEPTOR-LIKE KINASE"/>
    <property type="match status" value="1"/>
</dbReference>
<dbReference type="PRINTS" id="PR00019">
    <property type="entry name" value="LEURICHRPT"/>
</dbReference>
<keyword evidence="3" id="KW-1003">Cell membrane</keyword>
<protein>
    <recommendedName>
        <fullName evidence="11">Leucine-rich repeat-containing N-terminal plant-type domain-containing protein</fullName>
    </recommendedName>
</protein>
<comment type="similarity">
    <text evidence="2">Belongs to the RLP family.</text>
</comment>
<dbReference type="SUPFAM" id="SSF52058">
    <property type="entry name" value="L domain-like"/>
    <property type="match status" value="1"/>
</dbReference>
<dbReference type="AlphaFoldDB" id="A0A2G2Y4N8"/>
<dbReference type="Gene3D" id="3.80.10.10">
    <property type="entry name" value="Ribonuclease Inhibitor"/>
    <property type="match status" value="3"/>
</dbReference>
<evidence type="ECO:0000256" key="10">
    <source>
        <dbReference type="ARBA" id="ARBA00023180"/>
    </source>
</evidence>
<gene>
    <name evidence="12" type="ORF">T459_29127</name>
</gene>
<proteinExistence type="inferred from homology"/>
<sequence length="238" mass="26994">MANGWRCCYCCWNEERTALLQLKANIKYSTSDDDYLSSWGANETSDCCRWEGIVCSNTTRRVIELSIIAKEEQLSNGFEKLRRLRKLEVLDLSGNSFNHSIFEPISQLSSLKSLNLSRNFIGLLSERLSGLDKLEILDLSYNYLDFENIFSTLHFPNWLLENNSRLGEVHLDGNAFTGSLQLPFLPNLEALDISNNKIQGELPSNIGSIFPKLSGLIMSNNMLEGLFPSNFGDMEDLF</sequence>
<evidence type="ECO:0000256" key="7">
    <source>
        <dbReference type="ARBA" id="ARBA00022737"/>
    </source>
</evidence>
<dbReference type="Pfam" id="PF00560">
    <property type="entry name" value="LRR_1"/>
    <property type="match status" value="2"/>
</dbReference>
<reference evidence="12 13" key="2">
    <citation type="journal article" date="2017" name="Genome Biol.">
        <title>New reference genome sequences of hot pepper reveal the massive evolution of plant disease-resistance genes by retroduplication.</title>
        <authorList>
            <person name="Kim S."/>
            <person name="Park J."/>
            <person name="Yeom S.I."/>
            <person name="Kim Y.M."/>
            <person name="Seo E."/>
            <person name="Kim K.T."/>
            <person name="Kim M.S."/>
            <person name="Lee J.M."/>
            <person name="Cheong K."/>
            <person name="Shin H.S."/>
            <person name="Kim S.B."/>
            <person name="Han K."/>
            <person name="Lee J."/>
            <person name="Park M."/>
            <person name="Lee H.A."/>
            <person name="Lee H.Y."/>
            <person name="Lee Y."/>
            <person name="Oh S."/>
            <person name="Lee J.H."/>
            <person name="Choi E."/>
            <person name="Choi E."/>
            <person name="Lee S.E."/>
            <person name="Jeon J."/>
            <person name="Kim H."/>
            <person name="Choi G."/>
            <person name="Song H."/>
            <person name="Lee J."/>
            <person name="Lee S.C."/>
            <person name="Kwon J.K."/>
            <person name="Lee H.Y."/>
            <person name="Koo N."/>
            <person name="Hong Y."/>
            <person name="Kim R.W."/>
            <person name="Kang W.H."/>
            <person name="Huh J.H."/>
            <person name="Kang B.C."/>
            <person name="Yang T.J."/>
            <person name="Lee Y.H."/>
            <person name="Bennetzen J.L."/>
            <person name="Choi D."/>
        </authorList>
    </citation>
    <scope>NUCLEOTIDE SEQUENCE [LARGE SCALE GENOMIC DNA]</scope>
    <source>
        <strain evidence="13">cv. CM334</strain>
    </source>
</reference>
<evidence type="ECO:0000256" key="6">
    <source>
        <dbReference type="ARBA" id="ARBA00022729"/>
    </source>
</evidence>
<dbReference type="GO" id="GO:0050832">
    <property type="term" value="P:defense response to fungus"/>
    <property type="evidence" value="ECO:0007669"/>
    <property type="project" value="UniProtKB-ARBA"/>
</dbReference>
<dbReference type="SMART" id="SM00369">
    <property type="entry name" value="LRR_TYP"/>
    <property type="match status" value="3"/>
</dbReference>
<evidence type="ECO:0000313" key="13">
    <source>
        <dbReference type="Proteomes" id="UP000222542"/>
    </source>
</evidence>
<comment type="caution">
    <text evidence="12">The sequence shown here is derived from an EMBL/GenBank/DDBJ whole genome shotgun (WGS) entry which is preliminary data.</text>
</comment>